<keyword evidence="6 7" id="KW-0472">Membrane</keyword>
<evidence type="ECO:0000256" key="6">
    <source>
        <dbReference type="ARBA" id="ARBA00023136"/>
    </source>
</evidence>
<comment type="caution">
    <text evidence="9">The sequence shown here is derived from an EMBL/GenBank/DDBJ whole genome shotgun (WGS) entry which is preliminary data.</text>
</comment>
<feature type="transmembrane region" description="Helical" evidence="7">
    <location>
        <begin position="60"/>
        <end position="88"/>
    </location>
</feature>
<dbReference type="InterPro" id="IPR032816">
    <property type="entry name" value="VTT_dom"/>
</dbReference>
<keyword evidence="3 7" id="KW-1003">Cell membrane</keyword>
<dbReference type="PANTHER" id="PTHR30353:SF0">
    <property type="entry name" value="TRANSMEMBRANE PROTEIN"/>
    <property type="match status" value="1"/>
</dbReference>
<dbReference type="GO" id="GO:0005886">
    <property type="term" value="C:plasma membrane"/>
    <property type="evidence" value="ECO:0007669"/>
    <property type="project" value="UniProtKB-SubCell"/>
</dbReference>
<evidence type="ECO:0000313" key="9">
    <source>
        <dbReference type="EMBL" id="RFA12574.1"/>
    </source>
</evidence>
<dbReference type="Proteomes" id="UP000256541">
    <property type="component" value="Unassembled WGS sequence"/>
</dbReference>
<organism evidence="9 10">
    <name type="scientific">Subtercola boreus</name>
    <dbReference type="NCBI Taxonomy" id="120213"/>
    <lineage>
        <taxon>Bacteria</taxon>
        <taxon>Bacillati</taxon>
        <taxon>Actinomycetota</taxon>
        <taxon>Actinomycetes</taxon>
        <taxon>Micrococcales</taxon>
        <taxon>Microbacteriaceae</taxon>
        <taxon>Subtercola</taxon>
    </lineage>
</organism>
<evidence type="ECO:0000256" key="7">
    <source>
        <dbReference type="RuleBase" id="RU367016"/>
    </source>
</evidence>
<proteinExistence type="inferred from homology"/>
<keyword evidence="5 7" id="KW-1133">Transmembrane helix</keyword>
<protein>
    <recommendedName>
        <fullName evidence="8">VTT domain-containing protein</fullName>
    </recommendedName>
</protein>
<keyword evidence="4 7" id="KW-0812">Transmembrane</keyword>
<dbReference type="Pfam" id="PF09335">
    <property type="entry name" value="VTT_dom"/>
    <property type="match status" value="1"/>
</dbReference>
<dbReference type="AlphaFoldDB" id="A0A3E0VRF2"/>
<dbReference type="InterPro" id="IPR032818">
    <property type="entry name" value="DedA-like"/>
</dbReference>
<sequence>MTGALHALAASTPFAGVNPIDPNTVIQNTGPWALVVVCAIIFAETGLLIGFVLPGDTLLFFTGLLTFTGVIPVPIWLVVIVISISAVLGDQLGYLIGYRTGPRIFERKSSGIFSTKSVERTQAFFTKYGGAAVILARFIAVVRTFAPVAAGVGRMHYRKFLLYNAIGGVGWTLLIVLLGYFLGHIPGVADVVTRYIDVVIGGILVITLVSVLVSVLRARRANRSEA</sequence>
<feature type="transmembrane region" description="Helical" evidence="7">
    <location>
        <begin position="128"/>
        <end position="149"/>
    </location>
</feature>
<evidence type="ECO:0000256" key="5">
    <source>
        <dbReference type="ARBA" id="ARBA00022989"/>
    </source>
</evidence>
<evidence type="ECO:0000256" key="4">
    <source>
        <dbReference type="ARBA" id="ARBA00022692"/>
    </source>
</evidence>
<feature type="domain" description="VTT" evidence="8">
    <location>
        <begin position="53"/>
        <end position="180"/>
    </location>
</feature>
<comment type="similarity">
    <text evidence="2 7">Belongs to the DedA family.</text>
</comment>
<evidence type="ECO:0000256" key="2">
    <source>
        <dbReference type="ARBA" id="ARBA00010792"/>
    </source>
</evidence>
<evidence type="ECO:0000256" key="1">
    <source>
        <dbReference type="ARBA" id="ARBA00004651"/>
    </source>
</evidence>
<name>A0A3E0VRF2_9MICO</name>
<evidence type="ECO:0000313" key="10">
    <source>
        <dbReference type="Proteomes" id="UP000256541"/>
    </source>
</evidence>
<gene>
    <name evidence="9" type="ORF">B7R22_15440</name>
</gene>
<feature type="transmembrane region" description="Helical" evidence="7">
    <location>
        <begin position="31"/>
        <end position="53"/>
    </location>
</feature>
<dbReference type="EMBL" id="NBXB01000041">
    <property type="protein sequence ID" value="RFA12574.1"/>
    <property type="molecule type" value="Genomic_DNA"/>
</dbReference>
<feature type="transmembrane region" description="Helical" evidence="7">
    <location>
        <begin position="195"/>
        <end position="216"/>
    </location>
</feature>
<comment type="subcellular location">
    <subcellularLocation>
        <location evidence="1 7">Cell membrane</location>
        <topology evidence="1 7">Multi-pass membrane protein</topology>
    </subcellularLocation>
</comment>
<dbReference type="PANTHER" id="PTHR30353">
    <property type="entry name" value="INNER MEMBRANE PROTEIN DEDA-RELATED"/>
    <property type="match status" value="1"/>
</dbReference>
<feature type="transmembrane region" description="Helical" evidence="7">
    <location>
        <begin position="161"/>
        <end position="183"/>
    </location>
</feature>
<accession>A0A3E0VRF2</accession>
<reference evidence="9 10" key="1">
    <citation type="submission" date="2017-04" db="EMBL/GenBank/DDBJ databases">
        <title>Comparative genome analysis of Subtercola boreus.</title>
        <authorList>
            <person name="Cho Y.-J."/>
            <person name="Cho A."/>
            <person name="Kim O.-S."/>
            <person name="Lee J.-I."/>
        </authorList>
    </citation>
    <scope>NUCLEOTIDE SEQUENCE [LARGE SCALE GENOMIC DNA]</scope>
    <source>
        <strain evidence="9 10">P27479</strain>
    </source>
</reference>
<evidence type="ECO:0000256" key="3">
    <source>
        <dbReference type="ARBA" id="ARBA00022475"/>
    </source>
</evidence>
<evidence type="ECO:0000259" key="8">
    <source>
        <dbReference type="Pfam" id="PF09335"/>
    </source>
</evidence>